<proteinExistence type="inferred from homology"/>
<dbReference type="NCBIfam" id="TIGR01064">
    <property type="entry name" value="pyruv_kin"/>
    <property type="match status" value="1"/>
</dbReference>
<dbReference type="Proteomes" id="UP000316562">
    <property type="component" value="Unassembled WGS sequence"/>
</dbReference>
<dbReference type="EC" id="2.7.1.40" evidence="3 12"/>
<dbReference type="Gene3D" id="2.40.33.10">
    <property type="entry name" value="PK beta-barrel domain-like"/>
    <property type="match status" value="1"/>
</dbReference>
<evidence type="ECO:0000313" key="16">
    <source>
        <dbReference type="EMBL" id="RZD16540.1"/>
    </source>
</evidence>
<evidence type="ECO:0000256" key="9">
    <source>
        <dbReference type="ARBA" id="ARBA00022842"/>
    </source>
</evidence>
<dbReference type="Gene3D" id="3.20.20.60">
    <property type="entry name" value="Phosphoenolpyruvate-binding domains"/>
    <property type="match status" value="1"/>
</dbReference>
<organism evidence="16 17">
    <name type="scientific">Acididesulfobacter guangdongensis</name>
    <dbReference type="NCBI Taxonomy" id="2597225"/>
    <lineage>
        <taxon>Bacteria</taxon>
        <taxon>Deltaproteobacteria</taxon>
        <taxon>Candidatus Acidulodesulfobacterales</taxon>
        <taxon>Candidatus Acididesulfobacter</taxon>
    </lineage>
</organism>
<dbReference type="SUPFAM" id="SSF52935">
    <property type="entry name" value="PK C-terminal domain-like"/>
    <property type="match status" value="1"/>
</dbReference>
<dbReference type="SUPFAM" id="SSF50800">
    <property type="entry name" value="PK beta-barrel domain-like"/>
    <property type="match status" value="1"/>
</dbReference>
<dbReference type="PANTHER" id="PTHR11817">
    <property type="entry name" value="PYRUVATE KINASE"/>
    <property type="match status" value="1"/>
</dbReference>
<feature type="domain" description="Pyruvate kinase barrel" evidence="14">
    <location>
        <begin position="4"/>
        <end position="321"/>
    </location>
</feature>
<accession>A0A519BGZ9</accession>
<dbReference type="UniPathway" id="UPA00109">
    <property type="reaction ID" value="UER00188"/>
</dbReference>
<comment type="pathway">
    <text evidence="1 13">Carbohydrate degradation; glycolysis; pyruvate from D-glyceraldehyde 3-phosphate: step 5/5.</text>
</comment>
<keyword evidence="5" id="KW-0479">Metal-binding</keyword>
<dbReference type="GO" id="GO:0005524">
    <property type="term" value="F:ATP binding"/>
    <property type="evidence" value="ECO:0007669"/>
    <property type="project" value="UniProtKB-KW"/>
</dbReference>
<dbReference type="FunFam" id="2.40.33.10:FF:000001">
    <property type="entry name" value="Pyruvate kinase"/>
    <property type="match status" value="1"/>
</dbReference>
<evidence type="ECO:0000256" key="6">
    <source>
        <dbReference type="ARBA" id="ARBA00022741"/>
    </source>
</evidence>
<dbReference type="AlphaFoldDB" id="A0A519BGZ9"/>
<evidence type="ECO:0000313" key="17">
    <source>
        <dbReference type="Proteomes" id="UP000316562"/>
    </source>
</evidence>
<evidence type="ECO:0000256" key="5">
    <source>
        <dbReference type="ARBA" id="ARBA00022723"/>
    </source>
</evidence>
<name>A0A519BGZ9_ACIG2</name>
<evidence type="ECO:0000256" key="13">
    <source>
        <dbReference type="RuleBase" id="RU000504"/>
    </source>
</evidence>
<keyword evidence="4 13" id="KW-0808">Transferase</keyword>
<evidence type="ECO:0000259" key="15">
    <source>
        <dbReference type="Pfam" id="PF02887"/>
    </source>
</evidence>
<keyword evidence="9 13" id="KW-0460">Magnesium</keyword>
<evidence type="ECO:0000259" key="14">
    <source>
        <dbReference type="Pfam" id="PF00224"/>
    </source>
</evidence>
<comment type="catalytic activity">
    <reaction evidence="13">
        <text>pyruvate + ATP = phosphoenolpyruvate + ADP + H(+)</text>
        <dbReference type="Rhea" id="RHEA:18157"/>
        <dbReference type="ChEBI" id="CHEBI:15361"/>
        <dbReference type="ChEBI" id="CHEBI:15378"/>
        <dbReference type="ChEBI" id="CHEBI:30616"/>
        <dbReference type="ChEBI" id="CHEBI:58702"/>
        <dbReference type="ChEBI" id="CHEBI:456216"/>
        <dbReference type="EC" id="2.7.1.40"/>
    </reaction>
</comment>
<keyword evidence="11 16" id="KW-0670">Pyruvate</keyword>
<gene>
    <name evidence="16" type="primary">pyk</name>
    <name evidence="16" type="ORF">EVJ46_05885</name>
</gene>
<keyword evidence="7 13" id="KW-0418">Kinase</keyword>
<comment type="similarity">
    <text evidence="2 13">Belongs to the pyruvate kinase family.</text>
</comment>
<dbReference type="PRINTS" id="PR01050">
    <property type="entry name" value="PYRUVTKNASE"/>
</dbReference>
<dbReference type="GO" id="GO:0004743">
    <property type="term" value="F:pyruvate kinase activity"/>
    <property type="evidence" value="ECO:0007669"/>
    <property type="project" value="UniProtKB-UniRule"/>
</dbReference>
<evidence type="ECO:0000256" key="2">
    <source>
        <dbReference type="ARBA" id="ARBA00008663"/>
    </source>
</evidence>
<dbReference type="NCBIfam" id="NF004978">
    <property type="entry name" value="PRK06354.1"/>
    <property type="match status" value="1"/>
</dbReference>
<evidence type="ECO:0000256" key="12">
    <source>
        <dbReference type="NCBIfam" id="TIGR01064"/>
    </source>
</evidence>
<keyword evidence="6" id="KW-0547">Nucleotide-binding</keyword>
<evidence type="ECO:0000256" key="4">
    <source>
        <dbReference type="ARBA" id="ARBA00022679"/>
    </source>
</evidence>
<dbReference type="NCBIfam" id="NF004491">
    <property type="entry name" value="PRK05826.1"/>
    <property type="match status" value="1"/>
</dbReference>
<dbReference type="InterPro" id="IPR036918">
    <property type="entry name" value="Pyrv_Knase_C_sf"/>
</dbReference>
<keyword evidence="10 13" id="KW-0324">Glycolysis</keyword>
<reference evidence="16 17" key="1">
    <citation type="journal article" date="2019" name="ISME J.">
        <title>Insights into ecological role of a new deltaproteobacterial order Candidatus Acidulodesulfobacterales by metagenomics and metatranscriptomics.</title>
        <authorList>
            <person name="Tan S."/>
            <person name="Liu J."/>
            <person name="Fang Y."/>
            <person name="Hedlund B.P."/>
            <person name="Lian Z.H."/>
            <person name="Huang L.Y."/>
            <person name="Li J.T."/>
            <person name="Huang L.N."/>
            <person name="Li W.J."/>
            <person name="Jiang H.C."/>
            <person name="Dong H.L."/>
            <person name="Shu W.S."/>
        </authorList>
    </citation>
    <scope>NUCLEOTIDE SEQUENCE [LARGE SCALE GENOMIC DNA]</scope>
    <source>
        <strain evidence="16">AP2</strain>
    </source>
</reference>
<feature type="domain" description="Pyruvate kinase C-terminal" evidence="15">
    <location>
        <begin position="367"/>
        <end position="486"/>
    </location>
</feature>
<dbReference type="Pfam" id="PF02887">
    <property type="entry name" value="PK_C"/>
    <property type="match status" value="1"/>
</dbReference>
<evidence type="ECO:0000256" key="10">
    <source>
        <dbReference type="ARBA" id="ARBA00023152"/>
    </source>
</evidence>
<evidence type="ECO:0000256" key="7">
    <source>
        <dbReference type="ARBA" id="ARBA00022777"/>
    </source>
</evidence>
<dbReference type="GO" id="GO:0030955">
    <property type="term" value="F:potassium ion binding"/>
    <property type="evidence" value="ECO:0007669"/>
    <property type="project" value="UniProtKB-UniRule"/>
</dbReference>
<dbReference type="SUPFAM" id="SSF51621">
    <property type="entry name" value="Phosphoenolpyruvate/pyruvate domain"/>
    <property type="match status" value="1"/>
</dbReference>
<dbReference type="InterPro" id="IPR015806">
    <property type="entry name" value="Pyrv_Knase_insert_dom_sf"/>
</dbReference>
<dbReference type="InterPro" id="IPR040442">
    <property type="entry name" value="Pyrv_kinase-like_dom_sf"/>
</dbReference>
<dbReference type="Pfam" id="PF00224">
    <property type="entry name" value="PK"/>
    <property type="match status" value="1"/>
</dbReference>
<keyword evidence="8" id="KW-0067">ATP-binding</keyword>
<evidence type="ECO:0000256" key="3">
    <source>
        <dbReference type="ARBA" id="ARBA00012142"/>
    </source>
</evidence>
<dbReference type="GO" id="GO:0016301">
    <property type="term" value="F:kinase activity"/>
    <property type="evidence" value="ECO:0007669"/>
    <property type="project" value="UniProtKB-KW"/>
</dbReference>
<evidence type="ECO:0000256" key="1">
    <source>
        <dbReference type="ARBA" id="ARBA00004997"/>
    </source>
</evidence>
<evidence type="ECO:0000256" key="11">
    <source>
        <dbReference type="ARBA" id="ARBA00023317"/>
    </source>
</evidence>
<evidence type="ECO:0000256" key="8">
    <source>
        <dbReference type="ARBA" id="ARBA00022840"/>
    </source>
</evidence>
<dbReference type="InterPro" id="IPR015795">
    <property type="entry name" value="Pyrv_Knase_C"/>
</dbReference>
<dbReference type="EMBL" id="SGBC01000002">
    <property type="protein sequence ID" value="RZD16540.1"/>
    <property type="molecule type" value="Genomic_DNA"/>
</dbReference>
<dbReference type="InterPro" id="IPR011037">
    <property type="entry name" value="Pyrv_Knase-like_insert_dom_sf"/>
</dbReference>
<protein>
    <recommendedName>
        <fullName evidence="3 12">Pyruvate kinase</fullName>
        <ecNumber evidence="3 12">2.7.1.40</ecNumber>
    </recommendedName>
</protein>
<dbReference type="InterPro" id="IPR015813">
    <property type="entry name" value="Pyrv/PenolPyrv_kinase-like_dom"/>
</dbReference>
<dbReference type="Gene3D" id="3.40.1380.20">
    <property type="entry name" value="Pyruvate kinase, C-terminal domain"/>
    <property type="match status" value="1"/>
</dbReference>
<dbReference type="InterPro" id="IPR001697">
    <property type="entry name" value="Pyr_Knase"/>
</dbReference>
<dbReference type="GO" id="GO:0000287">
    <property type="term" value="F:magnesium ion binding"/>
    <property type="evidence" value="ECO:0007669"/>
    <property type="project" value="UniProtKB-UniRule"/>
</dbReference>
<dbReference type="InterPro" id="IPR015793">
    <property type="entry name" value="Pyrv_Knase_brl"/>
</dbReference>
<sequence length="491" mass="54458">MYFRKTKIVCTLGPASSDKKTIKRLIESGMNVARLNFSHGDDDTFKKLIGIIRQLSDDVAILVDLPGPKIRTKKQLQDKIILKKNEDIILSNIKEFSDEKNIAIDYKYLTKDIQKGNLVFIDDGKIKLKVTDVLSENELLCKIIKEGVLKTEKGVNFPNVKLSVPSVTGNDFKSLKFGAENDVDMFAVSFVRKPDDIAEVKDFLEKNYSGKKFFIISKIEKAEAVENIYKIAEISDGIMVARGDLGVETPIETIALKQKMIIAAANNLKKPVITATQMLESMVANESPTRAEVTDITNAILDGTDAVMLSEETAIGQYPDLAAAYMEKIIETTEESYFFKNLRHNAYKTVSETGINTADNIISIASAKMAVSSSFIIEDSFIAAITRTGYTASLISSLRPLVPIVAVVPDLAVKRRLALNSGVFSIVMEEIAEKNVKIENIIKFIKDNYKKIRNKKFKSDNNSGYAIITGGLPLGEPGSTDFVRIIDLRKD</sequence>
<comment type="caution">
    <text evidence="16">The sequence shown here is derived from an EMBL/GenBank/DDBJ whole genome shotgun (WGS) entry which is preliminary data.</text>
</comment>